<evidence type="ECO:0000256" key="6">
    <source>
        <dbReference type="ARBA" id="ARBA00023125"/>
    </source>
</evidence>
<accession>A0A4R3K8L2</accession>
<evidence type="ECO:0000256" key="1">
    <source>
        <dbReference type="ARBA" id="ARBA00004496"/>
    </source>
</evidence>
<dbReference type="EMBL" id="SMAB01000022">
    <property type="protein sequence ID" value="TCS79219.1"/>
    <property type="molecule type" value="Genomic_DNA"/>
</dbReference>
<comment type="domain">
    <text evidence="7">Contains large globular domains required for ATP hydrolysis at each terminus and a third globular domain forming a flexible hinge near the middle of the molecule. These domains are separated by coiled-coil structures.</text>
</comment>
<feature type="coiled-coil region" evidence="7">
    <location>
        <begin position="744"/>
        <end position="841"/>
    </location>
</feature>
<reference evidence="9 10" key="1">
    <citation type="submission" date="2019-03" db="EMBL/GenBank/DDBJ databases">
        <title>Genomic Encyclopedia of Type Strains, Phase IV (KMG-IV): sequencing the most valuable type-strain genomes for metagenomic binning, comparative biology and taxonomic classification.</title>
        <authorList>
            <person name="Goeker M."/>
        </authorList>
    </citation>
    <scope>NUCLEOTIDE SEQUENCE [LARGE SCALE GENOMIC DNA]</scope>
    <source>
        <strain evidence="9 10">DSM 23802</strain>
    </source>
</reference>
<dbReference type="GO" id="GO:0005524">
    <property type="term" value="F:ATP binding"/>
    <property type="evidence" value="ECO:0007669"/>
    <property type="project" value="UniProtKB-UniRule"/>
</dbReference>
<proteinExistence type="inferred from homology"/>
<evidence type="ECO:0000259" key="8">
    <source>
        <dbReference type="SMART" id="SM00968"/>
    </source>
</evidence>
<dbReference type="RefSeq" id="WP_132770273.1">
    <property type="nucleotide sequence ID" value="NZ_SMAB01000022.1"/>
</dbReference>
<dbReference type="AlphaFoldDB" id="A0A4R3K8L2"/>
<organism evidence="9 10">
    <name type="scientific">Tepidibacillus fermentans</name>
    <dbReference type="NCBI Taxonomy" id="1281767"/>
    <lineage>
        <taxon>Bacteria</taxon>
        <taxon>Bacillati</taxon>
        <taxon>Bacillota</taxon>
        <taxon>Bacilli</taxon>
        <taxon>Bacillales</taxon>
        <taxon>Bacillaceae</taxon>
        <taxon>Tepidibacillus</taxon>
    </lineage>
</organism>
<dbReference type="SUPFAM" id="SSF75553">
    <property type="entry name" value="Smc hinge domain"/>
    <property type="match status" value="1"/>
</dbReference>
<dbReference type="OrthoDB" id="9808768at2"/>
<dbReference type="Gene3D" id="1.20.1060.20">
    <property type="match status" value="1"/>
</dbReference>
<dbReference type="Gene3D" id="3.40.50.300">
    <property type="entry name" value="P-loop containing nucleotide triphosphate hydrolases"/>
    <property type="match status" value="2"/>
</dbReference>
<dbReference type="GO" id="GO:0007062">
    <property type="term" value="P:sister chromatid cohesion"/>
    <property type="evidence" value="ECO:0007669"/>
    <property type="project" value="InterPro"/>
</dbReference>
<dbReference type="GO" id="GO:0005737">
    <property type="term" value="C:cytoplasm"/>
    <property type="evidence" value="ECO:0007669"/>
    <property type="project" value="UniProtKB-SubCell"/>
</dbReference>
<comment type="subunit">
    <text evidence="7">Homodimer.</text>
</comment>
<dbReference type="GO" id="GO:0016887">
    <property type="term" value="F:ATP hydrolysis activity"/>
    <property type="evidence" value="ECO:0007669"/>
    <property type="project" value="InterPro"/>
</dbReference>
<dbReference type="GO" id="GO:0030261">
    <property type="term" value="P:chromosome condensation"/>
    <property type="evidence" value="ECO:0007669"/>
    <property type="project" value="InterPro"/>
</dbReference>
<keyword evidence="4 7" id="KW-0067">ATP-binding</keyword>
<comment type="function">
    <text evidence="7">Required for chromosome condensation and partitioning.</text>
</comment>
<dbReference type="GO" id="GO:0006260">
    <property type="term" value="P:DNA replication"/>
    <property type="evidence" value="ECO:0007669"/>
    <property type="project" value="UniProtKB-UniRule"/>
</dbReference>
<dbReference type="GO" id="GO:0007059">
    <property type="term" value="P:chromosome segregation"/>
    <property type="evidence" value="ECO:0007669"/>
    <property type="project" value="UniProtKB-UniRule"/>
</dbReference>
<comment type="subcellular location">
    <subcellularLocation>
        <location evidence="1 7">Cytoplasm</location>
    </subcellularLocation>
</comment>
<dbReference type="Pfam" id="PF06470">
    <property type="entry name" value="SMC_hinge"/>
    <property type="match status" value="1"/>
</dbReference>
<feature type="coiled-coil region" evidence="7">
    <location>
        <begin position="873"/>
        <end position="932"/>
    </location>
</feature>
<dbReference type="InterPro" id="IPR036277">
    <property type="entry name" value="SMC_hinge_sf"/>
</dbReference>
<feature type="coiled-coil region" evidence="7">
    <location>
        <begin position="269"/>
        <end position="496"/>
    </location>
</feature>
<evidence type="ECO:0000256" key="4">
    <source>
        <dbReference type="ARBA" id="ARBA00022840"/>
    </source>
</evidence>
<keyword evidence="5 7" id="KW-0175">Coiled coil</keyword>
<feature type="domain" description="SMC hinge" evidence="8">
    <location>
        <begin position="520"/>
        <end position="639"/>
    </location>
</feature>
<dbReference type="InterPro" id="IPR024704">
    <property type="entry name" value="SMC"/>
</dbReference>
<dbReference type="GO" id="GO:0003677">
    <property type="term" value="F:DNA binding"/>
    <property type="evidence" value="ECO:0007669"/>
    <property type="project" value="UniProtKB-UniRule"/>
</dbReference>
<dbReference type="SUPFAM" id="SSF52540">
    <property type="entry name" value="P-loop containing nucleoside triphosphate hydrolases"/>
    <property type="match status" value="2"/>
</dbReference>
<evidence type="ECO:0000256" key="5">
    <source>
        <dbReference type="ARBA" id="ARBA00023054"/>
    </source>
</evidence>
<sequence>MYLKSIELFGFKSFADRTELEFVPGITAVVGPNGSGKSNITDAIRWVLGEQSAKTLRGTKMEDIIFAGSDTRKPVNYSEVSITLNNMDRSLKVDFSEVTVTRRVYRSGESEYFINKQPCRLKDITDLFMDTGLGREAFSIIGQGRIEEIITSKPEERRGIFEEAAGIVKYKTRKKEAQKKIKETEQNLLRIDDLIIELEDQLEPLENQATVAKQYKELTEKLKEKNIQVYVHDITKLHQEWQETEVLKKQIAKDHLELSSKLSQFNAIIEEKRWLAGQMEKEIEELHQRLLQVSEEVEKTEGKREVLRERSKNQKILQTQTMQNIKNLQIKKMEILTQLQAQQQRLEEVNREIERFNQSLLHEQESLKQILNNHHEQVELLKEDYFELLNLMASLRNELRHLQSTKDSLQYRLEKLQSELHLLEKEDVQALNKKENAEKEIDFVTKEIERLRQEYQETIHHQRTVAEQLATQQKEIQQFQQKLESLRSRKEVLMEMQADFAGFQHGVREILKLREKGQMNGIHGAIAELLHVPQKYENAIEVVLGAALQFIVVDHESTGRKAINYLKEKKLGRATFLPLNVMKGKRINLSDIKKLESVKGFIGVAVDLIQTESQYESIMEYLLGQIVVASDLKTAGEIARMMNYHYRVVTLDGDVVNTGGSMTGGSIQKKNANLLSRQREIEELETQIKTIQQDLSKNIVLLEKIKLEGQSIQDKLESIRSDGEQYRIKEQELKTKWSQYSYELKNIDDRKNILLQEIEDAKTEWNQLVMKEEQMKQDLEAHSQQEKELKQKIEIAESIRQQDESTKDEANQKITQLKIELARLQQQRDGTIHLVERLQADHYEVIQSIEQNQQILIDLEEGLIHDQEQEDLMTQAIQQLRTHKEENQKILNDKRKNRVKALQEIESEEIQSKEIRKQLKIVENQLHQVEVKLSRLDVGLENLLSQLAMEYEMSYEWAKDHIPHVKNIDQVKIEVKELKDKLQRLGEVNLGAIEEFERISERYRFLTSQKQDLVEAKQTLYQVIAEMDQEMNKRFKEHFDSIREQFQIIFAKLFGGGRADLLLTDPNNLLETGIEIVAQPPGKKLQNLALLSGGEKALTAITLLFAILQIKPVPFCVLDEVEAALDEVNVTRFAQYLREYSNDTQFIIVTHRKGTMEEADVLYGVTMQESGVSRLVSVKMEEKVEEMQPA</sequence>
<dbReference type="InterPro" id="IPR010935">
    <property type="entry name" value="SMC_hinge"/>
</dbReference>
<keyword evidence="10" id="KW-1185">Reference proteome</keyword>
<feature type="binding site" evidence="7">
    <location>
        <begin position="32"/>
        <end position="39"/>
    </location>
    <ligand>
        <name>ATP</name>
        <dbReference type="ChEBI" id="CHEBI:30616"/>
    </ligand>
</feature>
<dbReference type="NCBIfam" id="TIGR02168">
    <property type="entry name" value="SMC_prok_B"/>
    <property type="match status" value="1"/>
</dbReference>
<dbReference type="Proteomes" id="UP000295788">
    <property type="component" value="Unassembled WGS sequence"/>
</dbReference>
<dbReference type="PIRSF" id="PIRSF005719">
    <property type="entry name" value="SMC"/>
    <property type="match status" value="1"/>
</dbReference>
<comment type="similarity">
    <text evidence="7">Belongs to the SMC family.</text>
</comment>
<evidence type="ECO:0000256" key="2">
    <source>
        <dbReference type="ARBA" id="ARBA00022490"/>
    </source>
</evidence>
<dbReference type="FunFam" id="3.40.50.300:FF:000984">
    <property type="entry name" value="Chromosome partition protein Smc"/>
    <property type="match status" value="1"/>
</dbReference>
<gene>
    <name evidence="7" type="primary">smc</name>
    <name evidence="9" type="ORF">EDD72_12228</name>
</gene>
<dbReference type="InterPro" id="IPR011890">
    <property type="entry name" value="SMC_prok"/>
</dbReference>
<dbReference type="Gene3D" id="3.30.70.1620">
    <property type="match status" value="1"/>
</dbReference>
<comment type="caution">
    <text evidence="9">The sequence shown here is derived from an EMBL/GenBank/DDBJ whole genome shotgun (WGS) entry which is preliminary data.</text>
</comment>
<keyword evidence="3 7" id="KW-0547">Nucleotide-binding</keyword>
<dbReference type="Pfam" id="PF02463">
    <property type="entry name" value="SMC_N"/>
    <property type="match status" value="1"/>
</dbReference>
<evidence type="ECO:0000256" key="3">
    <source>
        <dbReference type="ARBA" id="ARBA00022741"/>
    </source>
</evidence>
<evidence type="ECO:0000313" key="9">
    <source>
        <dbReference type="EMBL" id="TCS79219.1"/>
    </source>
</evidence>
<keyword evidence="2 7" id="KW-0963">Cytoplasm</keyword>
<name>A0A4R3K8L2_9BACI</name>
<dbReference type="CDD" id="cd03278">
    <property type="entry name" value="ABC_SMC_barmotin"/>
    <property type="match status" value="2"/>
</dbReference>
<dbReference type="SMART" id="SM00968">
    <property type="entry name" value="SMC_hinge"/>
    <property type="match status" value="1"/>
</dbReference>
<dbReference type="PANTHER" id="PTHR43977">
    <property type="entry name" value="STRUCTURAL MAINTENANCE OF CHROMOSOMES PROTEIN 3"/>
    <property type="match status" value="1"/>
</dbReference>
<dbReference type="FunFam" id="3.40.50.300:FF:000901">
    <property type="entry name" value="Chromosome partition protein Smc"/>
    <property type="match status" value="1"/>
</dbReference>
<dbReference type="InterPro" id="IPR027417">
    <property type="entry name" value="P-loop_NTPase"/>
</dbReference>
<protein>
    <recommendedName>
        <fullName evidence="7">Chromosome partition protein Smc</fullName>
    </recommendedName>
</protein>
<feature type="coiled-coil region" evidence="7">
    <location>
        <begin position="667"/>
        <end position="694"/>
    </location>
</feature>
<dbReference type="HAMAP" id="MF_01894">
    <property type="entry name" value="Smc_prok"/>
    <property type="match status" value="1"/>
</dbReference>
<evidence type="ECO:0000256" key="7">
    <source>
        <dbReference type="HAMAP-Rule" id="MF_01894"/>
    </source>
</evidence>
<evidence type="ECO:0000313" key="10">
    <source>
        <dbReference type="Proteomes" id="UP000295788"/>
    </source>
</evidence>
<keyword evidence="6 7" id="KW-0238">DNA-binding</keyword>
<feature type="coiled-coil region" evidence="7">
    <location>
        <begin position="167"/>
        <end position="225"/>
    </location>
</feature>
<dbReference type="GO" id="GO:0005694">
    <property type="term" value="C:chromosome"/>
    <property type="evidence" value="ECO:0007669"/>
    <property type="project" value="InterPro"/>
</dbReference>
<dbReference type="InterPro" id="IPR003395">
    <property type="entry name" value="RecF/RecN/SMC_N"/>
</dbReference>